<gene>
    <name evidence="2" type="ORF">EMA8858_02559</name>
</gene>
<dbReference type="RefSeq" id="WP_238806988.1">
    <property type="nucleotide sequence ID" value="NZ_CAKLPY010000002.1"/>
</dbReference>
<proteinExistence type="predicted"/>
<sequence length="454" mass="52661">MKKLILLVFLCFSKQLSAQNEQGIDFIRGTFENAQKLAKQQGKLVFISYENYGGNSRWMNQNVFTSEDVGEYFNENFVSLKINSESLRDKAANIDFKYYGASSAYFFFTAEGELIYKSHFAAEPKELLSDANRAIKVSKNFLSLEQMDKLFHKGEQSPEMFYLYSLRRLQAVNYGNVKEKSIKDLDKAVRGYILGLDKNGLAAEQNVLLLCEYLYETNKMCNDELFTLLVNQAENLKNFSDENATGIRQRVGRIIDRSFNQAVLNKNDDLMNTAVASIVPFWHEKSTPFYNKEMVMASYKIDFYEITKDWNNYAKEITTYLNQIDAIDAEALTAQSMAEYRKYESKLKFTAEEWTLLNDDILNGYNEEIAYQLRLYGWRFAQNITNKEQLKLPLKWLSKSLRIAENPIAMKTYSQLLYKIGRQEEAKKYADDAVKVAKGQVIAKDFREENSKNK</sequence>
<reference evidence="2" key="1">
    <citation type="submission" date="2021-12" db="EMBL/GenBank/DDBJ databases">
        <authorList>
            <person name="Rodrigo-Torres L."/>
            <person name="Arahal R. D."/>
            <person name="Lucena T."/>
        </authorList>
    </citation>
    <scope>NUCLEOTIDE SEQUENCE</scope>
    <source>
        <strain evidence="2">CECT 8858</strain>
    </source>
</reference>
<dbReference type="Proteomes" id="UP000837932">
    <property type="component" value="Unassembled WGS sequence"/>
</dbReference>
<keyword evidence="3" id="KW-1185">Reference proteome</keyword>
<evidence type="ECO:0000256" key="1">
    <source>
        <dbReference type="SAM" id="SignalP"/>
    </source>
</evidence>
<feature type="chain" id="PRO_5045193898" evidence="1">
    <location>
        <begin position="19"/>
        <end position="454"/>
    </location>
</feature>
<keyword evidence="1" id="KW-0732">Signal</keyword>
<evidence type="ECO:0000313" key="2">
    <source>
        <dbReference type="EMBL" id="CAH0996427.1"/>
    </source>
</evidence>
<dbReference type="EMBL" id="CAKLPY010000002">
    <property type="protein sequence ID" value="CAH0996427.1"/>
    <property type="molecule type" value="Genomic_DNA"/>
</dbReference>
<dbReference type="Gene3D" id="3.40.30.10">
    <property type="entry name" value="Glutaredoxin"/>
    <property type="match status" value="1"/>
</dbReference>
<dbReference type="InterPro" id="IPR036249">
    <property type="entry name" value="Thioredoxin-like_sf"/>
</dbReference>
<organism evidence="2 3">
    <name type="scientific">Emticicia aquatica</name>
    <dbReference type="NCBI Taxonomy" id="1681835"/>
    <lineage>
        <taxon>Bacteria</taxon>
        <taxon>Pseudomonadati</taxon>
        <taxon>Bacteroidota</taxon>
        <taxon>Cytophagia</taxon>
        <taxon>Cytophagales</taxon>
        <taxon>Leadbetterellaceae</taxon>
        <taxon>Emticicia</taxon>
    </lineage>
</organism>
<comment type="caution">
    <text evidence="2">The sequence shown here is derived from an EMBL/GenBank/DDBJ whole genome shotgun (WGS) entry which is preliminary data.</text>
</comment>
<protein>
    <submittedName>
        <fullName evidence="2">Uncharacterized protein</fullName>
    </submittedName>
</protein>
<accession>A0ABN8EZ41</accession>
<evidence type="ECO:0000313" key="3">
    <source>
        <dbReference type="Proteomes" id="UP000837932"/>
    </source>
</evidence>
<name>A0ABN8EZ41_9BACT</name>
<feature type="signal peptide" evidence="1">
    <location>
        <begin position="1"/>
        <end position="18"/>
    </location>
</feature>
<dbReference type="SUPFAM" id="SSF52833">
    <property type="entry name" value="Thioredoxin-like"/>
    <property type="match status" value="1"/>
</dbReference>